<keyword evidence="3" id="KW-1185">Reference proteome</keyword>
<dbReference type="InterPro" id="IPR006553">
    <property type="entry name" value="Leu-rich_rpt_Cys-con_subtyp"/>
</dbReference>
<evidence type="ECO:0008006" key="4">
    <source>
        <dbReference type="Google" id="ProtNLM"/>
    </source>
</evidence>
<feature type="compositionally biased region" description="Basic and acidic residues" evidence="1">
    <location>
        <begin position="42"/>
        <end position="65"/>
    </location>
</feature>
<feature type="region of interest" description="Disordered" evidence="1">
    <location>
        <begin position="133"/>
        <end position="186"/>
    </location>
</feature>
<dbReference type="GO" id="GO:0019005">
    <property type="term" value="C:SCF ubiquitin ligase complex"/>
    <property type="evidence" value="ECO:0007669"/>
    <property type="project" value="TreeGrafter"/>
</dbReference>
<feature type="compositionally biased region" description="Low complexity" evidence="1">
    <location>
        <begin position="1"/>
        <end position="34"/>
    </location>
</feature>
<dbReference type="EMBL" id="JAEPRB010000069">
    <property type="protein sequence ID" value="KAG2223060.1"/>
    <property type="molecule type" value="Genomic_DNA"/>
</dbReference>
<dbReference type="OrthoDB" id="421226at2759"/>
<dbReference type="GO" id="GO:0031146">
    <property type="term" value="P:SCF-dependent proteasomal ubiquitin-dependent protein catabolic process"/>
    <property type="evidence" value="ECO:0007669"/>
    <property type="project" value="TreeGrafter"/>
</dbReference>
<dbReference type="Gene3D" id="3.80.10.10">
    <property type="entry name" value="Ribonuclease Inhibitor"/>
    <property type="match status" value="3"/>
</dbReference>
<feature type="compositionally biased region" description="Acidic residues" evidence="1">
    <location>
        <begin position="160"/>
        <end position="170"/>
    </location>
</feature>
<comment type="caution">
    <text evidence="2">The sequence shown here is derived from an EMBL/GenBank/DDBJ whole genome shotgun (WGS) entry which is preliminary data.</text>
</comment>
<evidence type="ECO:0000256" key="1">
    <source>
        <dbReference type="SAM" id="MobiDB-lite"/>
    </source>
</evidence>
<feature type="compositionally biased region" description="Low complexity" evidence="1">
    <location>
        <begin position="84"/>
        <end position="110"/>
    </location>
</feature>
<organism evidence="2 3">
    <name type="scientific">Circinella minor</name>
    <dbReference type="NCBI Taxonomy" id="1195481"/>
    <lineage>
        <taxon>Eukaryota</taxon>
        <taxon>Fungi</taxon>
        <taxon>Fungi incertae sedis</taxon>
        <taxon>Mucoromycota</taxon>
        <taxon>Mucoromycotina</taxon>
        <taxon>Mucoromycetes</taxon>
        <taxon>Mucorales</taxon>
        <taxon>Lichtheimiaceae</taxon>
        <taxon>Circinella</taxon>
    </lineage>
</organism>
<dbReference type="SUPFAM" id="SSF52047">
    <property type="entry name" value="RNI-like"/>
    <property type="match status" value="2"/>
</dbReference>
<dbReference type="Proteomes" id="UP000646827">
    <property type="component" value="Unassembled WGS sequence"/>
</dbReference>
<reference evidence="2 3" key="1">
    <citation type="submission" date="2020-12" db="EMBL/GenBank/DDBJ databases">
        <title>Metabolic potential, ecology and presence of endohyphal bacteria is reflected in genomic diversity of Mucoromycotina.</title>
        <authorList>
            <person name="Muszewska A."/>
            <person name="Okrasinska A."/>
            <person name="Steczkiewicz K."/>
            <person name="Drgas O."/>
            <person name="Orlowska M."/>
            <person name="Perlinska-Lenart U."/>
            <person name="Aleksandrzak-Piekarczyk T."/>
            <person name="Szatraj K."/>
            <person name="Zielenkiewicz U."/>
            <person name="Pilsyk S."/>
            <person name="Malc E."/>
            <person name="Mieczkowski P."/>
            <person name="Kruszewska J.S."/>
            <person name="Biernat P."/>
            <person name="Pawlowska J."/>
        </authorList>
    </citation>
    <scope>NUCLEOTIDE SEQUENCE [LARGE SCALE GENOMIC DNA]</scope>
    <source>
        <strain evidence="2 3">CBS 142.35</strain>
    </source>
</reference>
<evidence type="ECO:0000313" key="2">
    <source>
        <dbReference type="EMBL" id="KAG2223060.1"/>
    </source>
</evidence>
<sequence length="657" mass="74459">MNRQNRNRQQQEQNNQEGDEQPQQPRQRNRIQGPTSALSSFLREHGIHIENRSRRRRQEEREERQQQQQEQTTENASTSDNNNTTPPVESTSASSSTTGTPEPASTTTTSILYAPRQRRRQLNAAATQLIEAAQATCSSSSSSSLANKKKGKRKRPSSDSDSDSDYDNGSETDGGPESSSNRRRPFRERRNEIVFCDKCKGRFARPVRSGNDIETENICPPCTSGETPNKKRKKTAAKRRINGVALGQNKVPSLQDTCIMVVARYIDDVEAFGEIGPVNLDKLSKIISKNRKLTSHTARLFMEPTSRDLALYDCTNIDETGLSNIAHFCAQLKSLKLIYCGQMTSKVLDIYQSHLKNLQSIELSGPYLVTKDAWIDFFKTVGKRLEVFKLSHSFRFNRECLEALAVYCPDLKELEFSRLNMMQDNWMEVIQNFKHLKTLKLAWPDPKQPKITSKSLVSFLNSSGQELVKLSFAGLTLVDDQVLLDGLLENCPKLKILNLRGCERITSEGIQKLFNEWNQFLQDNEEKENEEHDGDHGIPVIQKKNQGLIRLNVSRVLDLDDDALKAILMHSSKTLEKLNLHSLDKISARGLEMIAGKYSLDDGNTMSGMKACEKLKKLNCGFIRSMDDLVLKLLIEKCISLERIDVWGCNQVKKKEK</sequence>
<accession>A0A8H7S5F4</accession>
<dbReference type="PANTHER" id="PTHR13318">
    <property type="entry name" value="PARTNER OF PAIRED, ISOFORM B-RELATED"/>
    <property type="match status" value="1"/>
</dbReference>
<evidence type="ECO:0000313" key="3">
    <source>
        <dbReference type="Proteomes" id="UP000646827"/>
    </source>
</evidence>
<dbReference type="InterPro" id="IPR032675">
    <property type="entry name" value="LRR_dom_sf"/>
</dbReference>
<feature type="compositionally biased region" description="Low complexity" evidence="1">
    <location>
        <begin position="133"/>
        <end position="144"/>
    </location>
</feature>
<name>A0A8H7S5F4_9FUNG</name>
<proteinExistence type="predicted"/>
<dbReference type="AlphaFoldDB" id="A0A8H7S5F4"/>
<feature type="region of interest" description="Disordered" evidence="1">
    <location>
        <begin position="1"/>
        <end position="115"/>
    </location>
</feature>
<gene>
    <name evidence="2" type="ORF">INT45_008261</name>
</gene>
<protein>
    <recommendedName>
        <fullName evidence="4">RNI-like protein</fullName>
    </recommendedName>
</protein>
<dbReference type="SMART" id="SM00367">
    <property type="entry name" value="LRR_CC"/>
    <property type="match status" value="5"/>
</dbReference>